<sequence>MDHLRVADRGDRIEAEHGDGLGRRPAGGGVERQGDGVDAEGDTQNMGRRGGAAAAALGQIDELVAQDNAAAAGDLRDVEIAQRRLGVASAGDHGRIAVKRCETPGQGGGTDADRDDAAKASERGVNPRHSRSSAARR</sequence>
<reference evidence="2 3" key="1">
    <citation type="submission" date="2017-08" db="EMBL/GenBank/DDBJ databases">
        <title>Functional genomic and metabolic studies of the symbiotic interactions of six Microcystis-dominated communities.</title>
        <authorList>
            <person name="Li Q."/>
            <person name="Lin F."/>
        </authorList>
    </citation>
    <scope>NUCLEOTIDE SEQUENCE [LARGE SCALE GENOMIC DNA]</scope>
    <source>
        <strain evidence="2">DA14</strain>
    </source>
</reference>
<name>A0A3E0MDK6_MICAE</name>
<feature type="region of interest" description="Disordered" evidence="1">
    <location>
        <begin position="1"/>
        <end position="51"/>
    </location>
</feature>
<feature type="region of interest" description="Disordered" evidence="1">
    <location>
        <begin position="97"/>
        <end position="137"/>
    </location>
</feature>
<feature type="compositionally biased region" description="Basic and acidic residues" evidence="1">
    <location>
        <begin position="111"/>
        <end position="122"/>
    </location>
</feature>
<dbReference type="AlphaFoldDB" id="A0A3E0MDK6"/>
<organism evidence="2 3">
    <name type="scientific">Microcystis aeruginosa DA14</name>
    <dbReference type="NCBI Taxonomy" id="1987506"/>
    <lineage>
        <taxon>Bacteria</taxon>
        <taxon>Bacillati</taxon>
        <taxon>Cyanobacteriota</taxon>
        <taxon>Cyanophyceae</taxon>
        <taxon>Oscillatoriophycideae</taxon>
        <taxon>Chroococcales</taxon>
        <taxon>Microcystaceae</taxon>
        <taxon>Microcystis</taxon>
    </lineage>
</organism>
<accession>A0A3E0MDK6</accession>
<feature type="compositionally biased region" description="Basic and acidic residues" evidence="1">
    <location>
        <begin position="1"/>
        <end position="22"/>
    </location>
</feature>
<evidence type="ECO:0000256" key="1">
    <source>
        <dbReference type="SAM" id="MobiDB-lite"/>
    </source>
</evidence>
<evidence type="ECO:0000313" key="3">
    <source>
        <dbReference type="Proteomes" id="UP000256301"/>
    </source>
</evidence>
<dbReference type="EMBL" id="QQWE01000003">
    <property type="protein sequence ID" value="REJ57841.1"/>
    <property type="molecule type" value="Genomic_DNA"/>
</dbReference>
<protein>
    <submittedName>
        <fullName evidence="2">Uncharacterized protein</fullName>
    </submittedName>
</protein>
<dbReference type="Proteomes" id="UP000256301">
    <property type="component" value="Unassembled WGS sequence"/>
</dbReference>
<evidence type="ECO:0000313" key="2">
    <source>
        <dbReference type="EMBL" id="REJ57841.1"/>
    </source>
</evidence>
<feature type="compositionally biased region" description="Basic residues" evidence="1">
    <location>
        <begin position="126"/>
        <end position="137"/>
    </location>
</feature>
<proteinExistence type="predicted"/>
<comment type="caution">
    <text evidence="2">The sequence shown here is derived from an EMBL/GenBank/DDBJ whole genome shotgun (WGS) entry which is preliminary data.</text>
</comment>
<gene>
    <name evidence="2" type="ORF">DWQ56_11350</name>
</gene>